<sequence length="272" mass="29412">MANTGGSAPAHYDSFATSYDEIWRVPGIRPLLPLLTSTLESVGPHKDIAVLDLACGTGIGLRVMHSLGARRLVGVDISTQMLQLYAADCARPLAQTVPALAQDQGRFDLVLGMWLLNYAPSAAELAGMWANVAAYLKPGGRFVGTMENHEAVLAPRLQSGKYGVTETRLDPLPGGEGDNGFQVHLRFRTDPAVEFDAFRMKKDVFERAAAQAGMADLEYKRPGLDEVRQMIAEGIGGPEAADEAWWAELLNEAPNLVVMAKKQSTSSTWLSN</sequence>
<keyword evidence="1 4" id="KW-0489">Methyltransferase</keyword>
<evidence type="ECO:0000256" key="2">
    <source>
        <dbReference type="ARBA" id="ARBA00022679"/>
    </source>
</evidence>
<keyword evidence="5" id="KW-1185">Reference proteome</keyword>
<protein>
    <submittedName>
        <fullName evidence="4">Methyltransferase</fullName>
    </submittedName>
</protein>
<dbReference type="GO" id="GO:0008168">
    <property type="term" value="F:methyltransferase activity"/>
    <property type="evidence" value="ECO:0007669"/>
    <property type="project" value="UniProtKB-KW"/>
</dbReference>
<accession>A0ABR1WJZ1</accession>
<evidence type="ECO:0000313" key="4">
    <source>
        <dbReference type="EMBL" id="KAK8083332.1"/>
    </source>
</evidence>
<evidence type="ECO:0000256" key="1">
    <source>
        <dbReference type="ARBA" id="ARBA00022603"/>
    </source>
</evidence>
<proteinExistence type="predicted"/>
<dbReference type="GO" id="GO:0032259">
    <property type="term" value="P:methylation"/>
    <property type="evidence" value="ECO:0007669"/>
    <property type="project" value="UniProtKB-KW"/>
</dbReference>
<dbReference type="InterPro" id="IPR041698">
    <property type="entry name" value="Methyltransf_25"/>
</dbReference>
<evidence type="ECO:0000259" key="3">
    <source>
        <dbReference type="Pfam" id="PF13649"/>
    </source>
</evidence>
<organism evidence="4 5">
    <name type="scientific">Apiospora saccharicola</name>
    <dbReference type="NCBI Taxonomy" id="335842"/>
    <lineage>
        <taxon>Eukaryota</taxon>
        <taxon>Fungi</taxon>
        <taxon>Dikarya</taxon>
        <taxon>Ascomycota</taxon>
        <taxon>Pezizomycotina</taxon>
        <taxon>Sordariomycetes</taxon>
        <taxon>Xylariomycetidae</taxon>
        <taxon>Amphisphaeriales</taxon>
        <taxon>Apiosporaceae</taxon>
        <taxon>Apiospora</taxon>
    </lineage>
</organism>
<dbReference type="CDD" id="cd02440">
    <property type="entry name" value="AdoMet_MTases"/>
    <property type="match status" value="1"/>
</dbReference>
<reference evidence="4 5" key="1">
    <citation type="submission" date="2023-01" db="EMBL/GenBank/DDBJ databases">
        <title>Analysis of 21 Apiospora genomes using comparative genomics revels a genus with tremendous synthesis potential of carbohydrate active enzymes and secondary metabolites.</title>
        <authorList>
            <person name="Sorensen T."/>
        </authorList>
    </citation>
    <scope>NUCLEOTIDE SEQUENCE [LARGE SCALE GENOMIC DNA]</scope>
    <source>
        <strain evidence="4 5">CBS 83171</strain>
    </source>
</reference>
<dbReference type="SUPFAM" id="SSF53335">
    <property type="entry name" value="S-adenosyl-L-methionine-dependent methyltransferases"/>
    <property type="match status" value="1"/>
</dbReference>
<dbReference type="Gene3D" id="3.40.50.150">
    <property type="entry name" value="Vaccinia Virus protein VP39"/>
    <property type="match status" value="1"/>
</dbReference>
<dbReference type="Pfam" id="PF13649">
    <property type="entry name" value="Methyltransf_25"/>
    <property type="match status" value="1"/>
</dbReference>
<feature type="domain" description="Methyltransferase" evidence="3">
    <location>
        <begin position="50"/>
        <end position="140"/>
    </location>
</feature>
<keyword evidence="2" id="KW-0808">Transferase</keyword>
<dbReference type="EMBL" id="JAQQWM010000001">
    <property type="protein sequence ID" value="KAK8083332.1"/>
    <property type="molecule type" value="Genomic_DNA"/>
</dbReference>
<dbReference type="InterPro" id="IPR029063">
    <property type="entry name" value="SAM-dependent_MTases_sf"/>
</dbReference>
<evidence type="ECO:0000313" key="5">
    <source>
        <dbReference type="Proteomes" id="UP001446871"/>
    </source>
</evidence>
<name>A0ABR1WJZ1_9PEZI</name>
<dbReference type="PANTHER" id="PTHR43861:SF1">
    <property type="entry name" value="TRANS-ACONITATE 2-METHYLTRANSFERASE"/>
    <property type="match status" value="1"/>
</dbReference>
<gene>
    <name evidence="4" type="ORF">PG996_002113</name>
</gene>
<dbReference type="Proteomes" id="UP001446871">
    <property type="component" value="Unassembled WGS sequence"/>
</dbReference>
<dbReference type="PANTHER" id="PTHR43861">
    <property type="entry name" value="TRANS-ACONITATE 2-METHYLTRANSFERASE-RELATED"/>
    <property type="match status" value="1"/>
</dbReference>
<comment type="caution">
    <text evidence="4">The sequence shown here is derived from an EMBL/GenBank/DDBJ whole genome shotgun (WGS) entry which is preliminary data.</text>
</comment>